<dbReference type="PROSITE" id="PS00149">
    <property type="entry name" value="SULFATASE_2"/>
    <property type="match status" value="1"/>
</dbReference>
<dbReference type="InterPro" id="IPR052701">
    <property type="entry name" value="GAG_Ulvan_Degrading_Sulfatases"/>
</dbReference>
<gene>
    <name evidence="4" type="ORF">HQ865_15355</name>
</gene>
<dbReference type="KEGG" id="mmab:HQ865_15355"/>
<dbReference type="PANTHER" id="PTHR43751:SF6">
    <property type="entry name" value="N-ACETYLGALACTOSAMINE-6-O-SULFATASE"/>
    <property type="match status" value="1"/>
</dbReference>
<sequence>MRKAGSAVFGFKFPKLGFIAGVLFLNALSVFSQQKPNVVIIYADDLGYGDLSCYGSKIIKTPNIDAVAKSGIRFTNAHSTSPTCTPSRFALMTGIYPWRQTGTGILPGDAKLIIPANHITLPKVFKKAGYYTALVGKWHLGLGDSVNKNWNGEIKPGPNEVGFDYSFIFPATADRVPTVFLENHYVIASDTNDRILVNYRKKVGNDPTGKENPELLKVKADPNQGHNNTIVNGIGRIGFMSGGYKARWVDEELTYTFVDKAGEVIKSHKKQPFLLCYNAIEPHVPRMPATQFKGKSGLGYRGDAILQLDWAVGQIVKYLRENKLEQNTLIIISSDNGPVLNDGYLDGASESYHGEQLGGLRGGKYSLLEGGTRLPFIVSWPGKLKSGVSDAMFSQVDLLASFAAMFDQAVPRNEAVDSENHLDALLGRNKSGRALLIEGNTKDKLAIVKGDWKYIPPGNGPALDKLVNIETGNSRDPQLFNLKTDPAERNNLARKYPEKVRELDQLLQAKLR</sequence>
<keyword evidence="2 4" id="KW-0378">Hydrolase</keyword>
<dbReference type="SUPFAM" id="SSF53649">
    <property type="entry name" value="Alkaline phosphatase-like"/>
    <property type="match status" value="1"/>
</dbReference>
<dbReference type="GO" id="GO:0016787">
    <property type="term" value="F:hydrolase activity"/>
    <property type="evidence" value="ECO:0007669"/>
    <property type="project" value="UniProtKB-KW"/>
</dbReference>
<organism evidence="4 5">
    <name type="scientific">Mucilaginibacter mali</name>
    <dbReference type="NCBI Taxonomy" id="2740462"/>
    <lineage>
        <taxon>Bacteria</taxon>
        <taxon>Pseudomonadati</taxon>
        <taxon>Bacteroidota</taxon>
        <taxon>Sphingobacteriia</taxon>
        <taxon>Sphingobacteriales</taxon>
        <taxon>Sphingobacteriaceae</taxon>
        <taxon>Mucilaginibacter</taxon>
    </lineage>
</organism>
<reference evidence="4 5" key="1">
    <citation type="submission" date="2020-05" db="EMBL/GenBank/DDBJ databases">
        <title>Mucilaginibacter mali sp. nov.</title>
        <authorList>
            <person name="Kim H.S."/>
            <person name="Lee K.C."/>
            <person name="Suh M.K."/>
            <person name="Kim J.-S."/>
            <person name="Han K.-I."/>
            <person name="Eom M.K."/>
            <person name="Shin Y.K."/>
            <person name="Lee J.-S."/>
        </authorList>
    </citation>
    <scope>NUCLEOTIDE SEQUENCE [LARGE SCALE GENOMIC DNA]</scope>
    <source>
        <strain evidence="4 5">G2-14</strain>
    </source>
</reference>
<evidence type="ECO:0000256" key="1">
    <source>
        <dbReference type="ARBA" id="ARBA00008779"/>
    </source>
</evidence>
<dbReference type="InterPro" id="IPR000917">
    <property type="entry name" value="Sulfatase_N"/>
</dbReference>
<name>A0A7D4UHE5_9SPHI</name>
<comment type="similarity">
    <text evidence="1">Belongs to the sulfatase family.</text>
</comment>
<evidence type="ECO:0000313" key="5">
    <source>
        <dbReference type="Proteomes" id="UP000505355"/>
    </source>
</evidence>
<evidence type="ECO:0000313" key="4">
    <source>
        <dbReference type="EMBL" id="QKJ33176.1"/>
    </source>
</evidence>
<protein>
    <submittedName>
        <fullName evidence="4">Sulfatase-like hydrolase/transferase</fullName>
    </submittedName>
</protein>
<proteinExistence type="inferred from homology"/>
<evidence type="ECO:0000259" key="3">
    <source>
        <dbReference type="Pfam" id="PF00884"/>
    </source>
</evidence>
<keyword evidence="5" id="KW-1185">Reference proteome</keyword>
<dbReference type="Gene3D" id="3.40.720.10">
    <property type="entry name" value="Alkaline Phosphatase, subunit A"/>
    <property type="match status" value="1"/>
</dbReference>
<dbReference type="AlphaFoldDB" id="A0A7D4UHE5"/>
<evidence type="ECO:0000256" key="2">
    <source>
        <dbReference type="ARBA" id="ARBA00022801"/>
    </source>
</evidence>
<dbReference type="Pfam" id="PF00884">
    <property type="entry name" value="Sulfatase"/>
    <property type="match status" value="1"/>
</dbReference>
<dbReference type="InterPro" id="IPR017850">
    <property type="entry name" value="Alkaline_phosphatase_core_sf"/>
</dbReference>
<dbReference type="PANTHER" id="PTHR43751">
    <property type="entry name" value="SULFATASE"/>
    <property type="match status" value="1"/>
</dbReference>
<dbReference type="PROSITE" id="PS00523">
    <property type="entry name" value="SULFATASE_1"/>
    <property type="match status" value="1"/>
</dbReference>
<keyword evidence="4" id="KW-0808">Transferase</keyword>
<feature type="domain" description="Sulfatase N-terminal" evidence="3">
    <location>
        <begin position="36"/>
        <end position="406"/>
    </location>
</feature>
<dbReference type="Gene3D" id="3.30.1120.10">
    <property type="match status" value="1"/>
</dbReference>
<dbReference type="Proteomes" id="UP000505355">
    <property type="component" value="Chromosome"/>
</dbReference>
<accession>A0A7D4UHE5</accession>
<dbReference type="CDD" id="cd16143">
    <property type="entry name" value="ARS_like"/>
    <property type="match status" value="1"/>
</dbReference>
<dbReference type="EMBL" id="CP054139">
    <property type="protein sequence ID" value="QKJ33176.1"/>
    <property type="molecule type" value="Genomic_DNA"/>
</dbReference>
<dbReference type="GO" id="GO:0016740">
    <property type="term" value="F:transferase activity"/>
    <property type="evidence" value="ECO:0007669"/>
    <property type="project" value="UniProtKB-KW"/>
</dbReference>
<dbReference type="InterPro" id="IPR024607">
    <property type="entry name" value="Sulfatase_CS"/>
</dbReference>